<dbReference type="EMBL" id="CAJVQB010002694">
    <property type="protein sequence ID" value="CAG8584149.1"/>
    <property type="molecule type" value="Genomic_DNA"/>
</dbReference>
<keyword evidence="3" id="KW-1185">Reference proteome</keyword>
<dbReference type="Proteomes" id="UP000789901">
    <property type="component" value="Unassembled WGS sequence"/>
</dbReference>
<evidence type="ECO:0000256" key="1">
    <source>
        <dbReference type="SAM" id="MobiDB-lite"/>
    </source>
</evidence>
<name>A0ABN7UH49_GIGMA</name>
<organism evidence="2 3">
    <name type="scientific">Gigaspora margarita</name>
    <dbReference type="NCBI Taxonomy" id="4874"/>
    <lineage>
        <taxon>Eukaryota</taxon>
        <taxon>Fungi</taxon>
        <taxon>Fungi incertae sedis</taxon>
        <taxon>Mucoromycota</taxon>
        <taxon>Glomeromycotina</taxon>
        <taxon>Glomeromycetes</taxon>
        <taxon>Diversisporales</taxon>
        <taxon>Gigasporaceae</taxon>
        <taxon>Gigaspora</taxon>
    </lineage>
</organism>
<comment type="caution">
    <text evidence="2">The sequence shown here is derived from an EMBL/GenBank/DDBJ whole genome shotgun (WGS) entry which is preliminary data.</text>
</comment>
<feature type="region of interest" description="Disordered" evidence="1">
    <location>
        <begin position="46"/>
        <end position="73"/>
    </location>
</feature>
<gene>
    <name evidence="2" type="ORF">GMARGA_LOCUS6093</name>
</gene>
<accession>A0ABN7UH49</accession>
<reference evidence="2 3" key="1">
    <citation type="submission" date="2021-06" db="EMBL/GenBank/DDBJ databases">
        <authorList>
            <person name="Kallberg Y."/>
            <person name="Tangrot J."/>
            <person name="Rosling A."/>
        </authorList>
    </citation>
    <scope>NUCLEOTIDE SEQUENCE [LARGE SCALE GENOMIC DNA]</scope>
    <source>
        <strain evidence="2 3">120-4 pot B 10/14</strain>
    </source>
</reference>
<evidence type="ECO:0000313" key="3">
    <source>
        <dbReference type="Proteomes" id="UP000789901"/>
    </source>
</evidence>
<sequence>MAQKLYLQSLFETIFGTTPPTTNEADIECLPESNTQAIPNSQATLTLKQSNNKSWQSNTRHNSYTKTKSRQSSLFSTADHTESCAIQIIPTVQSKDTTNLKSLSPEPVILNPIKLFSWPEQNKLIPI</sequence>
<proteinExistence type="predicted"/>
<evidence type="ECO:0000313" key="2">
    <source>
        <dbReference type="EMBL" id="CAG8584149.1"/>
    </source>
</evidence>
<protein>
    <submittedName>
        <fullName evidence="2">19112_t:CDS:1</fullName>
    </submittedName>
</protein>